<keyword evidence="6" id="KW-1185">Reference proteome</keyword>
<keyword evidence="1" id="KW-0813">Transport</keyword>
<dbReference type="AlphaFoldDB" id="A0A517DPC4"/>
<name>A0A517DPC4_9FIRM</name>
<dbReference type="EMBL" id="CP036259">
    <property type="protein sequence ID" value="QDR79204.1"/>
    <property type="molecule type" value="Genomic_DNA"/>
</dbReference>
<dbReference type="Gene3D" id="3.40.50.300">
    <property type="entry name" value="P-loop containing nucleotide triphosphate hydrolases"/>
    <property type="match status" value="1"/>
</dbReference>
<dbReference type="PANTHER" id="PTHR42788:SF13">
    <property type="entry name" value="ALIPHATIC SULFONATES IMPORT ATP-BINDING PROTEIN SSUB"/>
    <property type="match status" value="1"/>
</dbReference>
<dbReference type="RefSeq" id="WP_246105447.1">
    <property type="nucleotide sequence ID" value="NZ_CP036259.1"/>
</dbReference>
<dbReference type="InterPro" id="IPR003593">
    <property type="entry name" value="AAA+_ATPase"/>
</dbReference>
<dbReference type="Pfam" id="PF00005">
    <property type="entry name" value="ABC_tran"/>
    <property type="match status" value="1"/>
</dbReference>
<dbReference type="EC" id="3.6.3.-" evidence="5"/>
<evidence type="ECO:0000256" key="1">
    <source>
        <dbReference type="ARBA" id="ARBA00022448"/>
    </source>
</evidence>
<dbReference type="CDD" id="cd03293">
    <property type="entry name" value="ABC_NrtD_SsuB_transporters"/>
    <property type="match status" value="1"/>
</dbReference>
<dbReference type="PANTHER" id="PTHR42788">
    <property type="entry name" value="TAURINE IMPORT ATP-BINDING PROTEIN-RELATED"/>
    <property type="match status" value="1"/>
</dbReference>
<dbReference type="InterPro" id="IPR003439">
    <property type="entry name" value="ABC_transporter-like_ATP-bd"/>
</dbReference>
<organism evidence="5 6">
    <name type="scientific">Sporomusa termitida</name>
    <dbReference type="NCBI Taxonomy" id="2377"/>
    <lineage>
        <taxon>Bacteria</taxon>
        <taxon>Bacillati</taxon>
        <taxon>Bacillota</taxon>
        <taxon>Negativicutes</taxon>
        <taxon>Selenomonadales</taxon>
        <taxon>Sporomusaceae</taxon>
        <taxon>Sporomusa</taxon>
    </lineage>
</organism>
<dbReference type="SMART" id="SM00382">
    <property type="entry name" value="AAA"/>
    <property type="match status" value="1"/>
</dbReference>
<evidence type="ECO:0000313" key="6">
    <source>
        <dbReference type="Proteomes" id="UP000320776"/>
    </source>
</evidence>
<dbReference type="GO" id="GO:0016887">
    <property type="term" value="F:ATP hydrolysis activity"/>
    <property type="evidence" value="ECO:0007669"/>
    <property type="project" value="InterPro"/>
</dbReference>
<evidence type="ECO:0000256" key="2">
    <source>
        <dbReference type="ARBA" id="ARBA00022741"/>
    </source>
</evidence>
<evidence type="ECO:0000313" key="5">
    <source>
        <dbReference type="EMBL" id="QDR79204.1"/>
    </source>
</evidence>
<sequence length="258" mass="28770">MAKIEINNLYKSYQDTQGNLLNVLVDVNLKIEAGEFLCLLGPSGCGKTTLMNLMAGFEKPTGGTLTIDGLTVSRPDSKHITIFQDYGLFPWRNVLGNVMFGLEAKGINKQAAQAKAEEYLELVGLSQFAKSFPGQLSGGMKQRVAIARALAVEPDIIFMDEPFAALDAFTRYRLQDEVLRIWTEKQPTIIFVTHDIDEAVYLAQRLAIMTPNPGRIQRLIDIKLPRPCNRGDAGLVAYRQQVFQEFELVHAVSNDYSI</sequence>
<dbReference type="PROSITE" id="PS00211">
    <property type="entry name" value="ABC_TRANSPORTER_1"/>
    <property type="match status" value="1"/>
</dbReference>
<dbReference type="GO" id="GO:0005524">
    <property type="term" value="F:ATP binding"/>
    <property type="evidence" value="ECO:0007669"/>
    <property type="project" value="UniProtKB-KW"/>
</dbReference>
<keyword evidence="3 5" id="KW-0067">ATP-binding</keyword>
<dbReference type="PROSITE" id="PS50893">
    <property type="entry name" value="ABC_TRANSPORTER_2"/>
    <property type="match status" value="1"/>
</dbReference>
<dbReference type="Proteomes" id="UP000320776">
    <property type="component" value="Chromosome"/>
</dbReference>
<proteinExistence type="predicted"/>
<dbReference type="SUPFAM" id="SSF52540">
    <property type="entry name" value="P-loop containing nucleoside triphosphate hydrolases"/>
    <property type="match status" value="1"/>
</dbReference>
<keyword evidence="5" id="KW-0378">Hydrolase</keyword>
<accession>A0A517DPC4</accession>
<gene>
    <name evidence="5" type="primary">ssuB_1</name>
    <name evidence="5" type="ORF">SPTER_04720</name>
</gene>
<feature type="domain" description="ABC transporter" evidence="4">
    <location>
        <begin position="4"/>
        <end position="236"/>
    </location>
</feature>
<reference evidence="5 6" key="1">
    <citation type="submission" date="2019-02" db="EMBL/GenBank/DDBJ databases">
        <title>Closed genome of Sporomusa termitida DSM 4440.</title>
        <authorList>
            <person name="Poehlein A."/>
            <person name="Daniel R."/>
        </authorList>
    </citation>
    <scope>NUCLEOTIDE SEQUENCE [LARGE SCALE GENOMIC DNA]</scope>
    <source>
        <strain evidence="5 6">DSM 4440</strain>
    </source>
</reference>
<dbReference type="InterPro" id="IPR027417">
    <property type="entry name" value="P-loop_NTPase"/>
</dbReference>
<protein>
    <submittedName>
        <fullName evidence="5">Aliphatic sulfonates import ATP-binding protein SsuB</fullName>
        <ecNumber evidence="5">3.6.3.-</ecNumber>
    </submittedName>
</protein>
<evidence type="ECO:0000259" key="4">
    <source>
        <dbReference type="PROSITE" id="PS50893"/>
    </source>
</evidence>
<evidence type="ECO:0000256" key="3">
    <source>
        <dbReference type="ARBA" id="ARBA00022840"/>
    </source>
</evidence>
<dbReference type="InterPro" id="IPR050166">
    <property type="entry name" value="ABC_transporter_ATP-bind"/>
</dbReference>
<keyword evidence="2" id="KW-0547">Nucleotide-binding</keyword>
<dbReference type="KEGG" id="sted:SPTER_04720"/>
<dbReference type="InterPro" id="IPR017871">
    <property type="entry name" value="ABC_transporter-like_CS"/>
</dbReference>